<evidence type="ECO:0000313" key="3">
    <source>
        <dbReference type="Proteomes" id="UP000469559"/>
    </source>
</evidence>
<keyword evidence="3" id="KW-1185">Reference proteome</keyword>
<proteinExistence type="predicted"/>
<accession>A0A8T9B8X0</accession>
<evidence type="ECO:0000256" key="1">
    <source>
        <dbReference type="SAM" id="MobiDB-lite"/>
    </source>
</evidence>
<protein>
    <submittedName>
        <fullName evidence="2">Uncharacterized protein</fullName>
    </submittedName>
</protein>
<reference evidence="2 3" key="1">
    <citation type="submission" date="2018-05" db="EMBL/GenBank/DDBJ databases">
        <title>Whole genome sequencing for identification of molecular markers to develop diagnostic detection tools for the regulated plant pathogen Lachnellula willkommii.</title>
        <authorList>
            <person name="Giroux E."/>
            <person name="Bilodeau G."/>
        </authorList>
    </citation>
    <scope>NUCLEOTIDE SEQUENCE [LARGE SCALE GENOMIC DNA]</scope>
    <source>
        <strain evidence="2 3">CBS 203.66</strain>
    </source>
</reference>
<dbReference type="AlphaFoldDB" id="A0A8T9B8X0"/>
<dbReference type="EMBL" id="QGMF01000563">
    <property type="protein sequence ID" value="TVY15059.1"/>
    <property type="molecule type" value="Genomic_DNA"/>
</dbReference>
<organism evidence="2 3">
    <name type="scientific">Lachnellula arida</name>
    <dbReference type="NCBI Taxonomy" id="1316785"/>
    <lineage>
        <taxon>Eukaryota</taxon>
        <taxon>Fungi</taxon>
        <taxon>Dikarya</taxon>
        <taxon>Ascomycota</taxon>
        <taxon>Pezizomycotina</taxon>
        <taxon>Leotiomycetes</taxon>
        <taxon>Helotiales</taxon>
        <taxon>Lachnaceae</taxon>
        <taxon>Lachnellula</taxon>
    </lineage>
</organism>
<name>A0A8T9B8X0_9HELO</name>
<dbReference type="Proteomes" id="UP000469559">
    <property type="component" value="Unassembled WGS sequence"/>
</dbReference>
<feature type="compositionally biased region" description="Polar residues" evidence="1">
    <location>
        <begin position="19"/>
        <end position="30"/>
    </location>
</feature>
<gene>
    <name evidence="2" type="ORF">LARI1_G007032</name>
</gene>
<comment type="caution">
    <text evidence="2">The sequence shown here is derived from an EMBL/GenBank/DDBJ whole genome shotgun (WGS) entry which is preliminary data.</text>
</comment>
<sequence>MNSHYGRIQTENPAKRQQDMNTTIETPTSNRLKERPAKPRHVYAVIYATLPRHCIPYSPEEHKEELLEPYEELGDANNRVRREWEGYGDALGWDVEVSFDDADNMWRVEDYEGLSTGVRVYIQE</sequence>
<evidence type="ECO:0000313" key="2">
    <source>
        <dbReference type="EMBL" id="TVY15059.1"/>
    </source>
</evidence>
<dbReference type="OrthoDB" id="10382343at2759"/>
<feature type="region of interest" description="Disordered" evidence="1">
    <location>
        <begin position="1"/>
        <end position="36"/>
    </location>
</feature>